<keyword evidence="2" id="KW-1185">Reference proteome</keyword>
<dbReference type="InterPro" id="IPR000150">
    <property type="entry name" value="Cof"/>
</dbReference>
<sequence length="267" mass="30044">MIQAIAVDMDGTFLKSDNTYDVSRFKQIFEQLEKRDIHFVVASGNQYYQLKSFFPTHQDQITFVSENGALVFESDRLLRSNQFSTEVVQRMLTFLANHDLDLNVIVCGIASAYILKTTPKDIYDIAKIYYHRLETLDSFDHLPTDPIVKFALNLPIEKVADFVIEINAAFQGEVKAVASGHGSVDIIIPGMNKGRALEWLLDRWNLQPDQLIAFGDANNDLEMLALTQNSYAMESSSPALIKTAKHRAPSNNASGVLEILEKRLATK</sequence>
<dbReference type="GO" id="GO:0016791">
    <property type="term" value="F:phosphatase activity"/>
    <property type="evidence" value="ECO:0007669"/>
    <property type="project" value="TreeGrafter"/>
</dbReference>
<dbReference type="SFLD" id="SFLDG01140">
    <property type="entry name" value="C2.B:_Phosphomannomutase_and_P"/>
    <property type="match status" value="1"/>
</dbReference>
<gene>
    <name evidence="1" type="ORF">RV04_GL001856</name>
</gene>
<dbReference type="InterPro" id="IPR006379">
    <property type="entry name" value="HAD-SF_hydro_IIB"/>
</dbReference>
<dbReference type="InterPro" id="IPR036412">
    <property type="entry name" value="HAD-like_sf"/>
</dbReference>
<dbReference type="EMBL" id="JXKQ01000005">
    <property type="protein sequence ID" value="OJG45567.1"/>
    <property type="molecule type" value="Genomic_DNA"/>
</dbReference>
<dbReference type="Gene3D" id="3.30.1240.10">
    <property type="match status" value="1"/>
</dbReference>
<dbReference type="GO" id="GO:0000287">
    <property type="term" value="F:magnesium ion binding"/>
    <property type="evidence" value="ECO:0007669"/>
    <property type="project" value="TreeGrafter"/>
</dbReference>
<evidence type="ECO:0000313" key="2">
    <source>
        <dbReference type="Proteomes" id="UP000182077"/>
    </source>
</evidence>
<dbReference type="RefSeq" id="WP_071857743.1">
    <property type="nucleotide sequence ID" value="NZ_JBHSHK010000023.1"/>
</dbReference>
<dbReference type="InterPro" id="IPR023214">
    <property type="entry name" value="HAD_sf"/>
</dbReference>
<dbReference type="NCBIfam" id="TIGR00099">
    <property type="entry name" value="Cof-subfamily"/>
    <property type="match status" value="1"/>
</dbReference>
<dbReference type="Gene3D" id="3.40.50.1000">
    <property type="entry name" value="HAD superfamily/HAD-like"/>
    <property type="match status" value="1"/>
</dbReference>
<dbReference type="Pfam" id="PF08282">
    <property type="entry name" value="Hydrolase_3"/>
    <property type="match status" value="1"/>
</dbReference>
<dbReference type="GO" id="GO:0005829">
    <property type="term" value="C:cytosol"/>
    <property type="evidence" value="ECO:0007669"/>
    <property type="project" value="TreeGrafter"/>
</dbReference>
<name>A0A1L8TMQ4_9ENTE</name>
<reference evidence="1 2" key="1">
    <citation type="submission" date="2014-12" db="EMBL/GenBank/DDBJ databases">
        <title>Draft genome sequences of 29 type strains of Enterococci.</title>
        <authorList>
            <person name="Zhong Z."/>
            <person name="Sun Z."/>
            <person name="Liu W."/>
            <person name="Zhang W."/>
            <person name="Zhang H."/>
        </authorList>
    </citation>
    <scope>NUCLEOTIDE SEQUENCE [LARGE SCALE GENOMIC DNA]</scope>
    <source>
        <strain evidence="1 2">DSM 17122</strain>
    </source>
</reference>
<organism evidence="1 2">
    <name type="scientific">Enterococcus hermanniensis</name>
    <dbReference type="NCBI Taxonomy" id="249189"/>
    <lineage>
        <taxon>Bacteria</taxon>
        <taxon>Bacillati</taxon>
        <taxon>Bacillota</taxon>
        <taxon>Bacilli</taxon>
        <taxon>Lactobacillales</taxon>
        <taxon>Enterococcaceae</taxon>
        <taxon>Enterococcus</taxon>
    </lineage>
</organism>
<evidence type="ECO:0000313" key="1">
    <source>
        <dbReference type="EMBL" id="OJG45567.1"/>
    </source>
</evidence>
<accession>A0A1L8TMQ4</accession>
<dbReference type="OrthoDB" id="9814970at2"/>
<dbReference type="PANTHER" id="PTHR10000:SF53">
    <property type="entry name" value="5-AMINO-6-(5-PHOSPHO-D-RIBITYLAMINO)URACIL PHOSPHATASE YBJI-RELATED"/>
    <property type="match status" value="1"/>
</dbReference>
<dbReference type="PANTHER" id="PTHR10000">
    <property type="entry name" value="PHOSPHOSERINE PHOSPHATASE"/>
    <property type="match status" value="1"/>
</dbReference>
<dbReference type="Proteomes" id="UP000182077">
    <property type="component" value="Unassembled WGS sequence"/>
</dbReference>
<proteinExistence type="predicted"/>
<protein>
    <submittedName>
        <fullName evidence="1">Cof-like hydrolase</fullName>
    </submittedName>
</protein>
<comment type="caution">
    <text evidence="1">The sequence shown here is derived from an EMBL/GenBank/DDBJ whole genome shotgun (WGS) entry which is preliminary data.</text>
</comment>
<dbReference type="SFLD" id="SFLDS00003">
    <property type="entry name" value="Haloacid_Dehalogenase"/>
    <property type="match status" value="1"/>
</dbReference>
<dbReference type="SUPFAM" id="SSF56784">
    <property type="entry name" value="HAD-like"/>
    <property type="match status" value="1"/>
</dbReference>
<dbReference type="NCBIfam" id="TIGR01484">
    <property type="entry name" value="HAD-SF-IIB"/>
    <property type="match status" value="1"/>
</dbReference>
<dbReference type="STRING" id="249189.RV04_GL001856"/>
<dbReference type="CDD" id="cd07518">
    <property type="entry name" value="HAD_YbiV-Like"/>
    <property type="match status" value="1"/>
</dbReference>
<dbReference type="AlphaFoldDB" id="A0A1L8TMQ4"/>
<keyword evidence="1" id="KW-0378">Hydrolase</keyword>